<feature type="transmembrane region" description="Helical" evidence="9">
    <location>
        <begin position="232"/>
        <end position="250"/>
    </location>
</feature>
<evidence type="ECO:0000256" key="4">
    <source>
        <dbReference type="ARBA" id="ARBA00022692"/>
    </source>
</evidence>
<feature type="transmembrane region" description="Helical" evidence="9">
    <location>
        <begin position="336"/>
        <end position="356"/>
    </location>
</feature>
<dbReference type="InterPro" id="IPR036514">
    <property type="entry name" value="SGNH_hydro_sf"/>
</dbReference>
<dbReference type="EMBL" id="CP059165">
    <property type="protein sequence ID" value="QLL09923.1"/>
    <property type="molecule type" value="Genomic_DNA"/>
</dbReference>
<dbReference type="InterPro" id="IPR002656">
    <property type="entry name" value="Acyl_transf_3_dom"/>
</dbReference>
<evidence type="ECO:0000256" key="2">
    <source>
        <dbReference type="ARBA" id="ARBA00022475"/>
    </source>
</evidence>
<keyword evidence="13" id="KW-1185">Reference proteome</keyword>
<feature type="domain" description="Acyltransferase 3" evidence="10">
    <location>
        <begin position="93"/>
        <end position="444"/>
    </location>
</feature>
<feature type="domain" description="SGNH" evidence="11">
    <location>
        <begin position="521"/>
        <end position="731"/>
    </location>
</feature>
<keyword evidence="5 9" id="KW-1133">Transmembrane helix</keyword>
<dbReference type="InterPro" id="IPR050879">
    <property type="entry name" value="Acyltransferase_3"/>
</dbReference>
<feature type="transmembrane region" description="Helical" evidence="9">
    <location>
        <begin position="393"/>
        <end position="412"/>
    </location>
</feature>
<feature type="transmembrane region" description="Helical" evidence="9">
    <location>
        <begin position="119"/>
        <end position="139"/>
    </location>
</feature>
<dbReference type="PANTHER" id="PTHR23028:SF53">
    <property type="entry name" value="ACYL_TRANSF_3 DOMAIN-CONTAINING PROTEIN"/>
    <property type="match status" value="1"/>
</dbReference>
<dbReference type="Pfam" id="PF01757">
    <property type="entry name" value="Acyl_transf_3"/>
    <property type="match status" value="1"/>
</dbReference>
<dbReference type="InterPro" id="IPR043968">
    <property type="entry name" value="SGNH"/>
</dbReference>
<keyword evidence="6 9" id="KW-0472">Membrane</keyword>
<keyword evidence="7 12" id="KW-0012">Acyltransferase</keyword>
<dbReference type="GO" id="GO:0005886">
    <property type="term" value="C:plasma membrane"/>
    <property type="evidence" value="ECO:0007669"/>
    <property type="project" value="UniProtKB-SubCell"/>
</dbReference>
<evidence type="ECO:0000259" key="10">
    <source>
        <dbReference type="Pfam" id="PF01757"/>
    </source>
</evidence>
<evidence type="ECO:0000256" key="7">
    <source>
        <dbReference type="ARBA" id="ARBA00023315"/>
    </source>
</evidence>
<dbReference type="KEGG" id="mgor:H0P51_01615"/>
<dbReference type="Gene3D" id="3.40.50.1110">
    <property type="entry name" value="SGNH hydrolase"/>
    <property type="match status" value="1"/>
</dbReference>
<evidence type="ECO:0000256" key="6">
    <source>
        <dbReference type="ARBA" id="ARBA00023136"/>
    </source>
</evidence>
<evidence type="ECO:0000256" key="9">
    <source>
        <dbReference type="SAM" id="Phobius"/>
    </source>
</evidence>
<reference evidence="12" key="2">
    <citation type="submission" date="2020-07" db="EMBL/GenBank/DDBJ databases">
        <authorList>
            <person name="Yu X."/>
        </authorList>
    </citation>
    <scope>NUCLEOTIDE SEQUENCE [LARGE SCALE GENOMIC DNA]</scope>
    <source>
        <strain evidence="12">24T</strain>
    </source>
</reference>
<protein>
    <submittedName>
        <fullName evidence="12">Acyltransferase</fullName>
    </submittedName>
</protein>
<feature type="region of interest" description="Disordered" evidence="8">
    <location>
        <begin position="45"/>
        <end position="70"/>
    </location>
</feature>
<proteinExistence type="predicted"/>
<dbReference type="AlphaFoldDB" id="A0A7D6EA40"/>
<dbReference type="PANTHER" id="PTHR23028">
    <property type="entry name" value="ACETYLTRANSFERASE"/>
    <property type="match status" value="1"/>
</dbReference>
<keyword evidence="4 9" id="KW-0812">Transmembrane</keyword>
<evidence type="ECO:0000256" key="5">
    <source>
        <dbReference type="ARBA" id="ARBA00022989"/>
    </source>
</evidence>
<comment type="subcellular location">
    <subcellularLocation>
        <location evidence="1">Cell membrane</location>
        <topology evidence="1">Multi-pass membrane protein</topology>
    </subcellularLocation>
</comment>
<organism evidence="12 13">
    <name type="scientific">Mycobacterium vicinigordonae</name>
    <dbReference type="NCBI Taxonomy" id="1719132"/>
    <lineage>
        <taxon>Bacteria</taxon>
        <taxon>Bacillati</taxon>
        <taxon>Actinomycetota</taxon>
        <taxon>Actinomycetes</taxon>
        <taxon>Mycobacteriales</taxon>
        <taxon>Mycobacteriaceae</taxon>
        <taxon>Mycobacterium</taxon>
    </lineage>
</organism>
<sequence length="738" mass="80324">MRPERRTRPRVSAGYPAAPPLSWLGSRGGARRIGIKLGAGRQVGQGALKAGDEPGGKQSAPARSASRRRWVAPVPRTRRRAVWDRSERQTGIPALDGLRAIAVALVLVGHGGIPGVSGGFIGVDIFFVLSGFLITSLLLDELGRSGRIDLTGFWIRRARRLLPALLLMVLTVGAAREFLPYQSLNGLRGDAIAAFCWVANWRFVAQKTDYFTQGAPSPLQHTWSLGVEEQYYIVWPLLLIAVTLLLAARARRYFGKTTVGHVRFSAFVIATLGALASAVATIVFTSSATRDRIYFGTDTRAQALLVGAAASALLVRDWPALNRGWCLIRSRWGRRIARGLPIIGLAALAAITHYASGSSGEFRHGLLIAVAVAAVLVVAPVAIEQRGAVARMLAWRPLVWLGTISYGVYLWHWPIFLVLNGERTGWTGPGLFAVRCGATIAVAGVSFWAIEQPIRRWRPERVPLLPLAAATVASAAAATILVIPVGTGLREVGLPPGVSAVAAVSPSPPESQLPAPGPRDPNQPFTVSVFGDSIGWTMMHYLPSTPGFRFIDHTVIGCSLVRGTPYSYIGQTLEQRAECDTWPTRWAAQISRDRPDVALLVIGRWETVDRVNEGKWTHIGDPTFDGYLNFELNRALDIVGSTGVRVLVATVPYSRGGEKPDGRLYPEDQPDRVNEWNTMLRNAISQRRNVGIVDLNKKLCPDGVYTAKVDGIKVRSDGVHLTPEGVKWLLPWLEESVR</sequence>
<name>A0A7D6EA40_9MYCO</name>
<evidence type="ECO:0000259" key="11">
    <source>
        <dbReference type="Pfam" id="PF19040"/>
    </source>
</evidence>
<evidence type="ECO:0000313" key="12">
    <source>
        <dbReference type="EMBL" id="QLL09923.1"/>
    </source>
</evidence>
<evidence type="ECO:0000313" key="13">
    <source>
        <dbReference type="Proteomes" id="UP000510682"/>
    </source>
</evidence>
<dbReference type="SUPFAM" id="SSF52266">
    <property type="entry name" value="SGNH hydrolase"/>
    <property type="match status" value="1"/>
</dbReference>
<evidence type="ECO:0000256" key="3">
    <source>
        <dbReference type="ARBA" id="ARBA00022679"/>
    </source>
</evidence>
<gene>
    <name evidence="12" type="ORF">H0P51_01615</name>
</gene>
<accession>A0A7D6EA40</accession>
<evidence type="ECO:0000256" key="8">
    <source>
        <dbReference type="SAM" id="MobiDB-lite"/>
    </source>
</evidence>
<feature type="transmembrane region" description="Helical" evidence="9">
    <location>
        <begin position="432"/>
        <end position="450"/>
    </location>
</feature>
<reference evidence="12" key="1">
    <citation type="submission" date="2020-07" db="EMBL/GenBank/DDBJ databases">
        <title>Description of Mycobacterium gordonae subsp. intergordonae subsp.nov. and Mycobacterium gordonae subsp. gordonae subsp. nov.</title>
        <authorList>
            <person name="Huang H."/>
        </authorList>
    </citation>
    <scope>NUCLEOTIDE SEQUENCE [LARGE SCALE GENOMIC DNA]</scope>
    <source>
        <strain evidence="12">24T</strain>
    </source>
</reference>
<keyword evidence="2" id="KW-1003">Cell membrane</keyword>
<dbReference type="GO" id="GO:0016747">
    <property type="term" value="F:acyltransferase activity, transferring groups other than amino-acyl groups"/>
    <property type="evidence" value="ECO:0007669"/>
    <property type="project" value="InterPro"/>
</dbReference>
<feature type="transmembrane region" description="Helical" evidence="9">
    <location>
        <begin position="160"/>
        <end position="179"/>
    </location>
</feature>
<feature type="transmembrane region" description="Helical" evidence="9">
    <location>
        <begin position="94"/>
        <end position="113"/>
    </location>
</feature>
<feature type="transmembrane region" description="Helical" evidence="9">
    <location>
        <begin position="362"/>
        <end position="381"/>
    </location>
</feature>
<evidence type="ECO:0000256" key="1">
    <source>
        <dbReference type="ARBA" id="ARBA00004651"/>
    </source>
</evidence>
<dbReference type="Proteomes" id="UP000510682">
    <property type="component" value="Chromosome"/>
</dbReference>
<feature type="transmembrane region" description="Helical" evidence="9">
    <location>
        <begin position="299"/>
        <end position="315"/>
    </location>
</feature>
<keyword evidence="3 12" id="KW-0808">Transferase</keyword>
<dbReference type="GO" id="GO:0009103">
    <property type="term" value="P:lipopolysaccharide biosynthetic process"/>
    <property type="evidence" value="ECO:0007669"/>
    <property type="project" value="TreeGrafter"/>
</dbReference>
<feature type="transmembrane region" description="Helical" evidence="9">
    <location>
        <begin position="262"/>
        <end position="287"/>
    </location>
</feature>
<dbReference type="Pfam" id="PF19040">
    <property type="entry name" value="SGNH"/>
    <property type="match status" value="1"/>
</dbReference>
<feature type="transmembrane region" description="Helical" evidence="9">
    <location>
        <begin position="462"/>
        <end position="483"/>
    </location>
</feature>